<dbReference type="InterPro" id="IPR004776">
    <property type="entry name" value="Mem_transp_PIN-like"/>
</dbReference>
<accession>A0A2N3V3K4</accession>
<keyword evidence="9" id="KW-1185">Reference proteome</keyword>
<keyword evidence="3" id="KW-1003">Cell membrane</keyword>
<proteinExistence type="predicted"/>
<dbReference type="GO" id="GO:0055085">
    <property type="term" value="P:transmembrane transport"/>
    <property type="evidence" value="ECO:0007669"/>
    <property type="project" value="InterPro"/>
</dbReference>
<keyword evidence="6 7" id="KW-0472">Membrane</keyword>
<keyword evidence="5 7" id="KW-1133">Transmembrane helix</keyword>
<dbReference type="AlphaFoldDB" id="A0A2N3V3K4"/>
<comment type="caution">
    <text evidence="8">The sequence shown here is derived from an EMBL/GenBank/DDBJ whole genome shotgun (WGS) entry which is preliminary data.</text>
</comment>
<feature type="transmembrane region" description="Helical" evidence="7">
    <location>
        <begin position="156"/>
        <end position="175"/>
    </location>
</feature>
<keyword evidence="2" id="KW-0813">Transport</keyword>
<dbReference type="GO" id="GO:0016020">
    <property type="term" value="C:membrane"/>
    <property type="evidence" value="ECO:0007669"/>
    <property type="project" value="UniProtKB-SubCell"/>
</dbReference>
<evidence type="ECO:0000313" key="9">
    <source>
        <dbReference type="Proteomes" id="UP000233782"/>
    </source>
</evidence>
<feature type="transmembrane region" description="Helical" evidence="7">
    <location>
        <begin position="121"/>
        <end position="144"/>
    </location>
</feature>
<dbReference type="Proteomes" id="UP000233782">
    <property type="component" value="Unassembled WGS sequence"/>
</dbReference>
<feature type="transmembrane region" description="Helical" evidence="7">
    <location>
        <begin position="219"/>
        <end position="241"/>
    </location>
</feature>
<dbReference type="OrthoDB" id="9786183at2"/>
<evidence type="ECO:0008006" key="10">
    <source>
        <dbReference type="Google" id="ProtNLM"/>
    </source>
</evidence>
<dbReference type="Pfam" id="PF03547">
    <property type="entry name" value="Mem_trans"/>
    <property type="match status" value="1"/>
</dbReference>
<feature type="transmembrane region" description="Helical" evidence="7">
    <location>
        <begin position="187"/>
        <end position="207"/>
    </location>
</feature>
<dbReference type="EMBL" id="PJMU01000001">
    <property type="protein sequence ID" value="PKV76136.1"/>
    <property type="molecule type" value="Genomic_DNA"/>
</dbReference>
<organism evidence="8 9">
    <name type="scientific">Pontibacter ramchanderi</name>
    <dbReference type="NCBI Taxonomy" id="1179743"/>
    <lineage>
        <taxon>Bacteria</taxon>
        <taxon>Pseudomonadati</taxon>
        <taxon>Bacteroidota</taxon>
        <taxon>Cytophagia</taxon>
        <taxon>Cytophagales</taxon>
        <taxon>Hymenobacteraceae</taxon>
        <taxon>Pontibacter</taxon>
    </lineage>
</organism>
<protein>
    <recommendedName>
        <fullName evidence="10">Transporter</fullName>
    </recommendedName>
</protein>
<dbReference type="PANTHER" id="PTHR36838">
    <property type="entry name" value="AUXIN EFFLUX CARRIER FAMILY PROTEIN"/>
    <property type="match status" value="1"/>
</dbReference>
<name>A0A2N3V3K4_9BACT</name>
<feature type="transmembrane region" description="Helical" evidence="7">
    <location>
        <begin position="57"/>
        <end position="76"/>
    </location>
</feature>
<keyword evidence="4 7" id="KW-0812">Transmembrane</keyword>
<evidence type="ECO:0000256" key="5">
    <source>
        <dbReference type="ARBA" id="ARBA00022989"/>
    </source>
</evidence>
<evidence type="ECO:0000256" key="3">
    <source>
        <dbReference type="ARBA" id="ARBA00022475"/>
    </source>
</evidence>
<sequence>MSSIILLFLCLIVGVLLRRVPAFPSTSPVVLNQFIIHISLPALALYAIPEVELDSTVLLPVGVAWICFAAAAVFFYTLGRIYGWSKKLVGCLILTAGLGNTSFVGFPIIEALYGQQGLQTAILVDLPGTFVVVSTLGIALAAYFSKGQPDLKAIGLKILTFPPFLVFVVAFAMNVANLHFSEDLKDVFNRLGSTVTPLALVSVGMQLRIERKSKHWRFLFLGLAFQLILAPLLIYVLYVLVLGARGPVVQVSILEAGMAPMITASIVAISYGLKPRLASMMVGFGIPLSFLTLAVWYLLVQGL</sequence>
<evidence type="ECO:0000313" key="8">
    <source>
        <dbReference type="EMBL" id="PKV76136.1"/>
    </source>
</evidence>
<dbReference type="RefSeq" id="WP_101443297.1">
    <property type="nucleotide sequence ID" value="NZ_PJMU01000001.1"/>
</dbReference>
<dbReference type="PANTHER" id="PTHR36838:SF1">
    <property type="entry name" value="SLR1864 PROTEIN"/>
    <property type="match status" value="1"/>
</dbReference>
<comment type="subcellular location">
    <subcellularLocation>
        <location evidence="1">Membrane</location>
        <topology evidence="1">Multi-pass membrane protein</topology>
    </subcellularLocation>
</comment>
<evidence type="ECO:0000256" key="1">
    <source>
        <dbReference type="ARBA" id="ARBA00004141"/>
    </source>
</evidence>
<evidence type="ECO:0000256" key="7">
    <source>
        <dbReference type="SAM" id="Phobius"/>
    </source>
</evidence>
<evidence type="ECO:0000256" key="6">
    <source>
        <dbReference type="ARBA" id="ARBA00023136"/>
    </source>
</evidence>
<gene>
    <name evidence="8" type="ORF">BD749_1086</name>
</gene>
<feature type="transmembrane region" description="Helical" evidence="7">
    <location>
        <begin position="88"/>
        <end position="109"/>
    </location>
</feature>
<feature type="transmembrane region" description="Helical" evidence="7">
    <location>
        <begin position="253"/>
        <end position="273"/>
    </location>
</feature>
<evidence type="ECO:0000256" key="2">
    <source>
        <dbReference type="ARBA" id="ARBA00022448"/>
    </source>
</evidence>
<feature type="transmembrane region" description="Helical" evidence="7">
    <location>
        <begin position="280"/>
        <end position="299"/>
    </location>
</feature>
<evidence type="ECO:0000256" key="4">
    <source>
        <dbReference type="ARBA" id="ARBA00022692"/>
    </source>
</evidence>
<reference evidence="8 9" key="1">
    <citation type="submission" date="2017-12" db="EMBL/GenBank/DDBJ databases">
        <title>Genomic Encyclopedia of Type Strains, Phase III (KMG-III): the genomes of soil and plant-associated and newly described type strains.</title>
        <authorList>
            <person name="Whitman W."/>
        </authorList>
    </citation>
    <scope>NUCLEOTIDE SEQUENCE [LARGE SCALE GENOMIC DNA]</scope>
    <source>
        <strain evidence="8 9">LP43</strain>
    </source>
</reference>